<feature type="coiled-coil region" evidence="2">
    <location>
        <begin position="83"/>
        <end position="117"/>
    </location>
</feature>
<dbReference type="PRINTS" id="PR00040">
    <property type="entry name" value="HTHMERR"/>
</dbReference>
<gene>
    <name evidence="5" type="ORF">A5888_000416</name>
    <name evidence="4" type="ORF">A5888_000450</name>
</gene>
<evidence type="ECO:0000313" key="6">
    <source>
        <dbReference type="Proteomes" id="UP000195141"/>
    </source>
</evidence>
<keyword evidence="6" id="KW-1185">Reference proteome</keyword>
<name>A0A242KCF0_9ENTE</name>
<keyword evidence="1" id="KW-0238">DNA-binding</keyword>
<dbReference type="InterPro" id="IPR009061">
    <property type="entry name" value="DNA-bd_dom_put_sf"/>
</dbReference>
<dbReference type="Gene3D" id="1.10.1660.10">
    <property type="match status" value="1"/>
</dbReference>
<protein>
    <recommendedName>
        <fullName evidence="3">HTH merR-type domain-containing protein</fullName>
    </recommendedName>
</protein>
<reference evidence="5" key="3">
    <citation type="submission" date="2024-03" db="EMBL/GenBank/DDBJ databases">
        <title>The Genome Sequence of Enterococcus sp. DIV0242b.</title>
        <authorList>
            <consortium name="The Broad Institute Genomics Platform"/>
            <consortium name="The Broad Institute Microbial Omics Core"/>
            <consortium name="The Broad Institute Genomic Center for Infectious Diseases"/>
            <person name="Earl A."/>
            <person name="Manson A."/>
            <person name="Gilmore M."/>
            <person name="Schwartman J."/>
            <person name="Shea T."/>
            <person name="Abouelleil A."/>
            <person name="Cao P."/>
            <person name="Chapman S."/>
            <person name="Cusick C."/>
            <person name="Young S."/>
            <person name="Neafsey D."/>
            <person name="Nusbaum C."/>
            <person name="Birren B."/>
        </authorList>
    </citation>
    <scope>NUCLEOTIDE SEQUENCE</scope>
    <source>
        <strain evidence="5">9E7_DIV0242</strain>
    </source>
</reference>
<reference evidence="4" key="1">
    <citation type="submission" date="2017-05" db="EMBL/GenBank/DDBJ databases">
        <title>The Genome Sequence of Enterococcus sp. 9E7_DIV0242.</title>
        <authorList>
            <consortium name="The Broad Institute Genomics Platform"/>
            <consortium name="The Broad Institute Genomic Center for Infectious Diseases"/>
            <person name="Earl A."/>
            <person name="Manson A."/>
            <person name="Schwartman J."/>
            <person name="Gilmore M."/>
            <person name="Abouelleil A."/>
            <person name="Cao P."/>
            <person name="Chapman S."/>
            <person name="Cusick C."/>
            <person name="Shea T."/>
            <person name="Young S."/>
            <person name="Neafsey D."/>
            <person name="Nusbaum C."/>
            <person name="Birren B."/>
        </authorList>
    </citation>
    <scope>NUCLEOTIDE SEQUENCE [LARGE SCALE GENOMIC DNA]</scope>
    <source>
        <strain evidence="4">9E7_DIV0242</strain>
    </source>
</reference>
<keyword evidence="2" id="KW-0175">Coiled coil</keyword>
<dbReference type="EMBL" id="NGMM01000001">
    <property type="protein sequence ID" value="OTP18636.1"/>
    <property type="molecule type" value="Genomic_DNA"/>
</dbReference>
<accession>A0A242KCF0</accession>
<dbReference type="PROSITE" id="PS50937">
    <property type="entry name" value="HTH_MERR_2"/>
    <property type="match status" value="1"/>
</dbReference>
<dbReference type="Pfam" id="PF13411">
    <property type="entry name" value="MerR_1"/>
    <property type="match status" value="1"/>
</dbReference>
<evidence type="ECO:0000259" key="3">
    <source>
        <dbReference type="PROSITE" id="PS50937"/>
    </source>
</evidence>
<proteinExistence type="predicted"/>
<evidence type="ECO:0000256" key="2">
    <source>
        <dbReference type="SAM" id="Coils"/>
    </source>
</evidence>
<organism evidence="4">
    <name type="scientific">Candidatus Enterococcus clewellii</name>
    <dbReference type="NCBI Taxonomy" id="1834193"/>
    <lineage>
        <taxon>Bacteria</taxon>
        <taxon>Bacillati</taxon>
        <taxon>Bacillota</taxon>
        <taxon>Bacilli</taxon>
        <taxon>Lactobacillales</taxon>
        <taxon>Enterococcaceae</taxon>
        <taxon>Enterococcus</taxon>
    </lineage>
</organism>
<dbReference type="PANTHER" id="PTHR30204">
    <property type="entry name" value="REDOX-CYCLING DRUG-SENSING TRANSCRIPTIONAL ACTIVATOR SOXR"/>
    <property type="match status" value="1"/>
</dbReference>
<dbReference type="SMART" id="SM00422">
    <property type="entry name" value="HTH_MERR"/>
    <property type="match status" value="1"/>
</dbReference>
<dbReference type="SUPFAM" id="SSF46955">
    <property type="entry name" value="Putative DNA-binding domain"/>
    <property type="match status" value="1"/>
</dbReference>
<evidence type="ECO:0000313" key="5">
    <source>
        <dbReference type="EMBL" id="WYJ88697.1"/>
    </source>
</evidence>
<dbReference type="InterPro" id="IPR047057">
    <property type="entry name" value="MerR_fam"/>
</dbReference>
<feature type="domain" description="HTH merR-type" evidence="3">
    <location>
        <begin position="1"/>
        <end position="71"/>
    </location>
</feature>
<sequence>MDMNIKEASSLTSVSPDTIRYYERIGLIPPVKRTESGIRTFDEEDLRWIKFSRQMKHAGLSIDALIEYLSLFRDGEKTVPARLSLLEEQQQVLQERINELQEAKDRLTFKIENYQTHTASAEKKLRDFEA</sequence>
<dbReference type="EMBL" id="CP147247">
    <property type="protein sequence ID" value="WYJ88697.1"/>
    <property type="molecule type" value="Genomic_DNA"/>
</dbReference>
<dbReference type="PANTHER" id="PTHR30204:SF98">
    <property type="entry name" value="HTH-TYPE TRANSCRIPTIONAL REGULATOR ADHR"/>
    <property type="match status" value="1"/>
</dbReference>
<evidence type="ECO:0000313" key="4">
    <source>
        <dbReference type="EMBL" id="OTP18636.1"/>
    </source>
</evidence>
<dbReference type="InterPro" id="IPR000551">
    <property type="entry name" value="MerR-type_HTH_dom"/>
</dbReference>
<dbReference type="CDD" id="cd01109">
    <property type="entry name" value="HTH_YyaN"/>
    <property type="match status" value="1"/>
</dbReference>
<reference evidence="5" key="2">
    <citation type="submission" date="2017-05" db="EMBL/GenBank/DDBJ databases">
        <authorList>
            <consortium name="The Broad Institute Genomics Platform"/>
            <consortium name="The Broad Institute Genomic Center for Infectious Diseases"/>
            <person name="Earl A."/>
            <person name="Manson A."/>
            <person name="Schwartman J."/>
            <person name="Gilmore M."/>
            <person name="Abouelleil A."/>
            <person name="Cao P."/>
            <person name="Chapman S."/>
            <person name="Cusick C."/>
            <person name="Shea T."/>
            <person name="Young S."/>
            <person name="Neafsey D."/>
            <person name="Nusbaum C."/>
            <person name="Birren B."/>
        </authorList>
    </citation>
    <scope>NUCLEOTIDE SEQUENCE</scope>
    <source>
        <strain evidence="5">9E7_DIV0242</strain>
    </source>
</reference>
<dbReference type="GO" id="GO:0003677">
    <property type="term" value="F:DNA binding"/>
    <property type="evidence" value="ECO:0007669"/>
    <property type="project" value="UniProtKB-KW"/>
</dbReference>
<dbReference type="AlphaFoldDB" id="A0A242KCF0"/>
<dbReference type="Proteomes" id="UP000195141">
    <property type="component" value="Chromosome"/>
</dbReference>
<dbReference type="GO" id="GO:0003700">
    <property type="term" value="F:DNA-binding transcription factor activity"/>
    <property type="evidence" value="ECO:0007669"/>
    <property type="project" value="InterPro"/>
</dbReference>
<evidence type="ECO:0000256" key="1">
    <source>
        <dbReference type="ARBA" id="ARBA00023125"/>
    </source>
</evidence>